<keyword evidence="1" id="KW-1133">Transmembrane helix</keyword>
<comment type="caution">
    <text evidence="2">The sequence shown here is derived from an EMBL/GenBank/DDBJ whole genome shotgun (WGS) entry which is preliminary data.</text>
</comment>
<protein>
    <submittedName>
        <fullName evidence="2">Uncharacterized protein</fullName>
    </submittedName>
</protein>
<dbReference type="AlphaFoldDB" id="A0A396GKV4"/>
<name>A0A396GKV4_MEDTR</name>
<keyword evidence="1" id="KW-0812">Transmembrane</keyword>
<feature type="transmembrane region" description="Helical" evidence="1">
    <location>
        <begin position="48"/>
        <end position="71"/>
    </location>
</feature>
<proteinExistence type="predicted"/>
<sequence length="101" mass="11609">MDQASTIEAEPSIVLHSKSKKVVKSRDNSNEFEGSIGEKPSRYEVWGWYLYEFCSYFVQTVVIPVLFPLIISQLQILPTDPVPDWQNSHHGMICSDKEIHL</sequence>
<dbReference type="EMBL" id="PSQE01000008">
    <property type="protein sequence ID" value="RHN41746.1"/>
    <property type="molecule type" value="Genomic_DNA"/>
</dbReference>
<gene>
    <name evidence="2" type="ORF">MtrunA17_Chr8g0369331</name>
</gene>
<accession>A0A396GKV4</accession>
<evidence type="ECO:0000313" key="2">
    <source>
        <dbReference type="EMBL" id="RHN41746.1"/>
    </source>
</evidence>
<organism evidence="2">
    <name type="scientific">Medicago truncatula</name>
    <name type="common">Barrel medic</name>
    <name type="synonym">Medicago tribuloides</name>
    <dbReference type="NCBI Taxonomy" id="3880"/>
    <lineage>
        <taxon>Eukaryota</taxon>
        <taxon>Viridiplantae</taxon>
        <taxon>Streptophyta</taxon>
        <taxon>Embryophyta</taxon>
        <taxon>Tracheophyta</taxon>
        <taxon>Spermatophyta</taxon>
        <taxon>Magnoliopsida</taxon>
        <taxon>eudicotyledons</taxon>
        <taxon>Gunneridae</taxon>
        <taxon>Pentapetalae</taxon>
        <taxon>rosids</taxon>
        <taxon>fabids</taxon>
        <taxon>Fabales</taxon>
        <taxon>Fabaceae</taxon>
        <taxon>Papilionoideae</taxon>
        <taxon>50 kb inversion clade</taxon>
        <taxon>NPAAA clade</taxon>
        <taxon>Hologalegina</taxon>
        <taxon>IRL clade</taxon>
        <taxon>Trifolieae</taxon>
        <taxon>Medicago</taxon>
    </lineage>
</organism>
<dbReference type="PANTHER" id="PTHR37891:SF1">
    <property type="entry name" value="OS06G0113900 PROTEIN"/>
    <property type="match status" value="1"/>
</dbReference>
<evidence type="ECO:0000256" key="1">
    <source>
        <dbReference type="SAM" id="Phobius"/>
    </source>
</evidence>
<dbReference type="Proteomes" id="UP000265566">
    <property type="component" value="Chromosome 8"/>
</dbReference>
<reference evidence="2" key="1">
    <citation type="journal article" date="2018" name="Nat. Plants">
        <title>Whole-genome landscape of Medicago truncatula symbiotic genes.</title>
        <authorList>
            <person name="Pecrix Y."/>
            <person name="Gamas P."/>
            <person name="Carrere S."/>
        </authorList>
    </citation>
    <scope>NUCLEOTIDE SEQUENCE</scope>
    <source>
        <tissue evidence="2">Leaves</tissue>
    </source>
</reference>
<dbReference type="PANTHER" id="PTHR37891">
    <property type="entry name" value="OS06G0113900 PROTEIN"/>
    <property type="match status" value="1"/>
</dbReference>
<dbReference type="Gramene" id="rna48099">
    <property type="protein sequence ID" value="RHN41746.1"/>
    <property type="gene ID" value="gene48099"/>
</dbReference>
<keyword evidence="1" id="KW-0472">Membrane</keyword>